<keyword evidence="2" id="KW-0732">Signal</keyword>
<evidence type="ECO:0000313" key="3">
    <source>
        <dbReference type="EMBL" id="OOC09804.1"/>
    </source>
</evidence>
<keyword evidence="4" id="KW-1185">Reference proteome</keyword>
<proteinExistence type="predicted"/>
<organism evidence="3 4">
    <name type="scientific">Thioalkalivibrio halophilus</name>
    <dbReference type="NCBI Taxonomy" id="252474"/>
    <lineage>
        <taxon>Bacteria</taxon>
        <taxon>Pseudomonadati</taxon>
        <taxon>Pseudomonadota</taxon>
        <taxon>Gammaproteobacteria</taxon>
        <taxon>Chromatiales</taxon>
        <taxon>Ectothiorhodospiraceae</taxon>
        <taxon>Thioalkalivibrio</taxon>
    </lineage>
</organism>
<dbReference type="OrthoDB" id="5296182at2"/>
<accession>A0A1V2ZXF0</accession>
<dbReference type="InterPro" id="IPR021357">
    <property type="entry name" value="DUF2782"/>
</dbReference>
<dbReference type="AlphaFoldDB" id="A0A1V2ZXF0"/>
<dbReference type="STRING" id="252474.B1A74_09280"/>
<dbReference type="Proteomes" id="UP000189177">
    <property type="component" value="Unassembled WGS sequence"/>
</dbReference>
<gene>
    <name evidence="3" type="ORF">B1A74_09280</name>
</gene>
<feature type="region of interest" description="Disordered" evidence="1">
    <location>
        <begin position="27"/>
        <end position="46"/>
    </location>
</feature>
<dbReference type="Pfam" id="PF11191">
    <property type="entry name" value="DUF2782"/>
    <property type="match status" value="1"/>
</dbReference>
<reference evidence="3 4" key="1">
    <citation type="submission" date="2017-02" db="EMBL/GenBank/DDBJ databases">
        <title>Genomic diversity within the haloalkaliphilic genus Thioalkalivibrio.</title>
        <authorList>
            <person name="Ahn A.-C."/>
            <person name="Meier-Kolthoff J."/>
            <person name="Overmars L."/>
            <person name="Richter M."/>
            <person name="Woyke T."/>
            <person name="Sorokin D.Y."/>
            <person name="Muyzer G."/>
        </authorList>
    </citation>
    <scope>NUCLEOTIDE SEQUENCE [LARGE SCALE GENOMIC DNA]</scope>
    <source>
        <strain evidence="3 4">HL17</strain>
    </source>
</reference>
<evidence type="ECO:0008006" key="5">
    <source>
        <dbReference type="Google" id="ProtNLM"/>
    </source>
</evidence>
<evidence type="ECO:0000256" key="1">
    <source>
        <dbReference type="SAM" id="MobiDB-lite"/>
    </source>
</evidence>
<evidence type="ECO:0000313" key="4">
    <source>
        <dbReference type="Proteomes" id="UP000189177"/>
    </source>
</evidence>
<dbReference type="RefSeq" id="WP_018947225.1">
    <property type="nucleotide sequence ID" value="NZ_MUZR01000035.1"/>
</dbReference>
<name>A0A1V2ZXF0_9GAMM</name>
<feature type="chain" id="PRO_5010726743" description="DUF2782 domain-containing protein" evidence="2">
    <location>
        <begin position="27"/>
        <end position="126"/>
    </location>
</feature>
<feature type="compositionally biased region" description="Pro residues" evidence="1">
    <location>
        <begin position="32"/>
        <end position="46"/>
    </location>
</feature>
<dbReference type="EMBL" id="MUZR01000035">
    <property type="protein sequence ID" value="OOC09804.1"/>
    <property type="molecule type" value="Genomic_DNA"/>
</dbReference>
<feature type="signal peptide" evidence="2">
    <location>
        <begin position="1"/>
        <end position="26"/>
    </location>
</feature>
<evidence type="ECO:0000256" key="2">
    <source>
        <dbReference type="SAM" id="SignalP"/>
    </source>
</evidence>
<dbReference type="Gene3D" id="2.20.130.30">
    <property type="entry name" value="Protein of unknown function DUF2782"/>
    <property type="match status" value="1"/>
</dbReference>
<comment type="caution">
    <text evidence="3">The sequence shown here is derived from an EMBL/GenBank/DDBJ whole genome shotgun (WGS) entry which is preliminary data.</text>
</comment>
<protein>
    <recommendedName>
        <fullName evidence="5">DUF2782 domain-containing protein</fullName>
    </recommendedName>
</protein>
<sequence length="126" mass="13988">MMTSTRATALAAALLGLFLAAGPLAAQDFEDAPPPPDMPDEAAPPPVLDERARQLQELEEADVIIMERDGETRREYRVDGDLVIVEVNPAAGPTYYLVDVTGEGDLRRRDDLSPDFTPPRWRILEW</sequence>